<dbReference type="NCBIfam" id="NF033441">
    <property type="entry name" value="BREX_BrxC"/>
    <property type="match status" value="1"/>
</dbReference>
<reference evidence="1 2" key="1">
    <citation type="submission" date="2018-03" db="EMBL/GenBank/DDBJ databases">
        <title>Draft Genome Sequences of the Obligatory Marine Myxobacteria Enhygromyxa salina SWB007.</title>
        <authorList>
            <person name="Poehlein A."/>
            <person name="Moghaddam J.A."/>
            <person name="Harms H."/>
            <person name="Alanjari M."/>
            <person name="Koenig G.M."/>
            <person name="Daniel R."/>
            <person name="Schaeberle T.F."/>
        </authorList>
    </citation>
    <scope>NUCLEOTIDE SEQUENCE [LARGE SCALE GENOMIC DNA]</scope>
    <source>
        <strain evidence="1 2">SWB007</strain>
    </source>
</reference>
<dbReference type="EMBL" id="PVNL01000097">
    <property type="protein sequence ID" value="PRQ05134.1"/>
    <property type="molecule type" value="Genomic_DNA"/>
</dbReference>
<dbReference type="Proteomes" id="UP000238823">
    <property type="component" value="Unassembled WGS sequence"/>
</dbReference>
<evidence type="ECO:0000313" key="1">
    <source>
        <dbReference type="EMBL" id="PRQ05134.1"/>
    </source>
</evidence>
<organism evidence="1 2">
    <name type="scientific">Enhygromyxa salina</name>
    <dbReference type="NCBI Taxonomy" id="215803"/>
    <lineage>
        <taxon>Bacteria</taxon>
        <taxon>Pseudomonadati</taxon>
        <taxon>Myxococcota</taxon>
        <taxon>Polyangia</taxon>
        <taxon>Nannocystales</taxon>
        <taxon>Nannocystaceae</taxon>
        <taxon>Enhygromyxa</taxon>
    </lineage>
</organism>
<dbReference type="OrthoDB" id="3201900at2"/>
<comment type="caution">
    <text evidence="1">The sequence shown here is derived from an EMBL/GenBank/DDBJ whole genome shotgun (WGS) entry which is preliminary data.</text>
</comment>
<sequence>MKIYELFKSSVTRDIPPVVYFHEQSPQKLASEVREYIITGGWPEGHPHWGKKGIHEHYVRLLTNIRREFDKPDGPDLPAAWISGFYGSGKSSFAKLLGLSLDDKRLPDGSPLVDAWLARDTSDAAADLHEAWGELLGKIGEPIAVVFDIGGVSRGDEHIHSAVVRQVQARLGYCEKEPMVADYELKLEREDLFTQFEAKVREVFGQPWSEIQTSHLVEDKFSTILHHLFPETYIDPMDWVGARAGQTINPYSADQAARAIADMLNNRAKPGTTLFIVIDEVSQYIFQDHNRMLALQSLVSALGQRLRGRAWLLATGQQQLDDQNDGNILGKMKDRFPPALRVHLDTVNIRDVVHKRLLQKKPAQESVLRELYERYSSNLKLYAYGCSDITQAEFVDIYPMLPEHIDLIMKITSALRTRSRRSQGDDHAIRGLLQLLGELFRSHGLADAEVGQLITIDKIFDVQGTALDADVQQTLARVWRFCDKPNPEANLELVARCAKAVALLELLQGDEENRGLATDSKLVASCLYADISDGDNEPAVREALELLRRENLLGYSERRGYKIQSSAGQDWEADRRNIRVPQEERAEFVREALQNLVGDAGRPHLLGRGFPWLGLFSTEHTHDQQPFQSSSREEAPIVIDFRYVPTAAQDSATWINRSAESTFNRRLIWVVGPDQRVDALAGELGRSRRMRRLFKGSDDLSKRNLLREEEDREEDLHAKLGEAVAEAFVAGRIYFDGSDSDPAELASSFKGALVTAGNKRLPEIYPHFSPTQVTAGELAQLTVTPLSGPNRKFFEGELGILSEDAGRIVASCDGPIPKRVLEVVERQQGISGANLLKQFAASPYGFPAGVVKACVAGLLHAGKLRLVPSGGDQLTSIGDPGVQDLFKGDRAFKTTDLFPAGEQKIKVQDRAKIRALFLKQFLREVEPENEPIADAIGQLLPPLNNDLAGVERRLNRLPNRPEAPAALQNLRKVFEDCLRTRQIEPTVLALVRHLEALREGAAMLREFDTALSEAMIAEVNRADEVMKHHHQQLEAVKALTVELGQAGERIAEQLRSDRPWKDVEGVSDDVDALREAYRAERSHRLVEEQRLLDEARQELKARPDMATLSDDERQAVLRPLNAAKTETTEEAVYPSLAGLSDSFARRLVDAKREAETKLDSFVSKSSGELVIRVSLELLDREIRSADDIDALLDEIRTRLLAQLDKADKVRLRLS</sequence>
<proteinExistence type="predicted"/>
<dbReference type="AlphaFoldDB" id="A0A2S9YJ62"/>
<dbReference type="InterPro" id="IPR047679">
    <property type="entry name" value="BREX_BrxC"/>
</dbReference>
<dbReference type="RefSeq" id="WP_106091681.1">
    <property type="nucleotide sequence ID" value="NZ_PVNL01000097.1"/>
</dbReference>
<evidence type="ECO:0008006" key="3">
    <source>
        <dbReference type="Google" id="ProtNLM"/>
    </source>
</evidence>
<evidence type="ECO:0000313" key="2">
    <source>
        <dbReference type="Proteomes" id="UP000238823"/>
    </source>
</evidence>
<accession>A0A2S9YJ62</accession>
<name>A0A2S9YJ62_9BACT</name>
<gene>
    <name evidence="1" type="ORF">ENSA7_47630</name>
</gene>
<protein>
    <recommendedName>
        <fullName evidence="3">BREX system P-loop protein BrxC</fullName>
    </recommendedName>
</protein>